<feature type="domain" description="C3HC-type" evidence="4">
    <location>
        <begin position="77"/>
        <end position="201"/>
    </location>
</feature>
<reference evidence="5 6" key="1">
    <citation type="submission" date="2024-01" db="EMBL/GenBank/DDBJ databases">
        <title>The complete chloroplast genome sequence of Lithospermum erythrorhizon: insights into the phylogenetic relationship among Boraginaceae species and the maternal lineages of purple gromwells.</title>
        <authorList>
            <person name="Okada T."/>
            <person name="Watanabe K."/>
        </authorList>
    </citation>
    <scope>NUCLEOTIDE SEQUENCE [LARGE SCALE GENOMIC DNA]</scope>
</reference>
<sequence length="255" mass="28645">MDESEKRFNAVMDKLFHAPPRLKSTIDSRDQLGRGKKRMNPWSDLSVGEQNSRGNAVNNLQRQSGSLKSVQPPQCRPWDRGDLFRRLATFKSMTWFAKPQAMSAINCARRGWINVDIDTITCEACGARLLVSTPQAWTQEQIEKTALVYSLKLDSGHKLLCPWVDNICDEGLAQFPPKQSFVLVGDYKKCYNALSQLLALPAISSSAIDYMKSPQLDRFLKGHPISENIATTQISKSDHLGYEADIMSSVSYDQV</sequence>
<name>A0AAV3NNM7_LITER</name>
<evidence type="ECO:0000256" key="3">
    <source>
        <dbReference type="SAM" id="MobiDB-lite"/>
    </source>
</evidence>
<comment type="subcellular location">
    <subcellularLocation>
        <location evidence="1">Nucleus</location>
    </subcellularLocation>
</comment>
<evidence type="ECO:0000256" key="1">
    <source>
        <dbReference type="ARBA" id="ARBA00004123"/>
    </source>
</evidence>
<feature type="compositionally biased region" description="Basic and acidic residues" evidence="3">
    <location>
        <begin position="24"/>
        <end position="33"/>
    </location>
</feature>
<dbReference type="GO" id="GO:0005634">
    <property type="term" value="C:nucleus"/>
    <property type="evidence" value="ECO:0007669"/>
    <property type="project" value="UniProtKB-SubCell"/>
</dbReference>
<evidence type="ECO:0000259" key="4">
    <source>
        <dbReference type="Pfam" id="PF07967"/>
    </source>
</evidence>
<keyword evidence="2" id="KW-0539">Nucleus</keyword>
<dbReference type="Pfam" id="PF07967">
    <property type="entry name" value="zf-C3HC"/>
    <property type="match status" value="1"/>
</dbReference>
<dbReference type="GO" id="GO:0008270">
    <property type="term" value="F:zinc ion binding"/>
    <property type="evidence" value="ECO:0007669"/>
    <property type="project" value="InterPro"/>
</dbReference>
<organism evidence="5 6">
    <name type="scientific">Lithospermum erythrorhizon</name>
    <name type="common">Purple gromwell</name>
    <name type="synonym">Lithospermum officinale var. erythrorhizon</name>
    <dbReference type="NCBI Taxonomy" id="34254"/>
    <lineage>
        <taxon>Eukaryota</taxon>
        <taxon>Viridiplantae</taxon>
        <taxon>Streptophyta</taxon>
        <taxon>Embryophyta</taxon>
        <taxon>Tracheophyta</taxon>
        <taxon>Spermatophyta</taxon>
        <taxon>Magnoliopsida</taxon>
        <taxon>eudicotyledons</taxon>
        <taxon>Gunneridae</taxon>
        <taxon>Pentapetalae</taxon>
        <taxon>asterids</taxon>
        <taxon>lamiids</taxon>
        <taxon>Boraginales</taxon>
        <taxon>Boraginaceae</taxon>
        <taxon>Boraginoideae</taxon>
        <taxon>Lithospermeae</taxon>
        <taxon>Lithospermum</taxon>
    </lineage>
</organism>
<accession>A0AAV3NNM7</accession>
<protein>
    <recommendedName>
        <fullName evidence="4">C3HC-type domain-containing protein</fullName>
    </recommendedName>
</protein>
<dbReference type="PANTHER" id="PTHR15835">
    <property type="entry name" value="NUCLEAR-INTERACTING PARTNER OF ALK"/>
    <property type="match status" value="1"/>
</dbReference>
<dbReference type="PANTHER" id="PTHR15835:SF6">
    <property type="entry name" value="ZINC FINGER C3HC-TYPE PROTEIN 1"/>
    <property type="match status" value="1"/>
</dbReference>
<dbReference type="Proteomes" id="UP001454036">
    <property type="component" value="Unassembled WGS sequence"/>
</dbReference>
<dbReference type="EMBL" id="BAABME010015318">
    <property type="protein sequence ID" value="GAA0140573.1"/>
    <property type="molecule type" value="Genomic_DNA"/>
</dbReference>
<evidence type="ECO:0000313" key="5">
    <source>
        <dbReference type="EMBL" id="GAA0140573.1"/>
    </source>
</evidence>
<comment type="caution">
    <text evidence="5">The sequence shown here is derived from an EMBL/GenBank/DDBJ whole genome shotgun (WGS) entry which is preliminary data.</text>
</comment>
<dbReference type="AlphaFoldDB" id="A0AAV3NNM7"/>
<dbReference type="InterPro" id="IPR012935">
    <property type="entry name" value="NuBaID_N"/>
</dbReference>
<evidence type="ECO:0000313" key="6">
    <source>
        <dbReference type="Proteomes" id="UP001454036"/>
    </source>
</evidence>
<evidence type="ECO:0000256" key="2">
    <source>
        <dbReference type="ARBA" id="ARBA00023242"/>
    </source>
</evidence>
<keyword evidence="6" id="KW-1185">Reference proteome</keyword>
<proteinExistence type="predicted"/>
<feature type="region of interest" description="Disordered" evidence="3">
    <location>
        <begin position="20"/>
        <end position="52"/>
    </location>
</feature>
<gene>
    <name evidence="5" type="ORF">LIER_35262</name>
</gene>